<sequence length="274" mass="30858">MGTLDFISNIIPQWRFTFSAKEAPTCPVSHSSDISQCPVGHFEFKNSTATDPPTVETLNPDGKALPEVPGIDQNVDPSIIDTPDLSGRLSGNLLVASPYTDKEHLLDLTTLARPHQLLAKALTIMNAKTGEYAVEPYHEAFNWDEILIALQKLSKQEDYVFPRSEFYIIVFRSRLPFDADRQHLGKLDEDAHIEAVESGQLLKYWFGKPHPVTGRNLATCIWRHRDDAKLGGGGPGHVRAMEAVRNIYLEWRVERLKLVVEENASEWSIGKWVD</sequence>
<proteinExistence type="predicted"/>
<reference evidence="1 2" key="1">
    <citation type="submission" date="2019-10" db="EMBL/GenBank/DDBJ databases">
        <authorList>
            <person name="Palmer J.M."/>
        </authorList>
    </citation>
    <scope>NUCLEOTIDE SEQUENCE [LARGE SCALE GENOMIC DNA]</scope>
    <source>
        <strain evidence="1 2">TWF718</strain>
    </source>
</reference>
<gene>
    <name evidence="1" type="ORF">TWF718_000809</name>
</gene>
<dbReference type="Proteomes" id="UP001313282">
    <property type="component" value="Unassembled WGS sequence"/>
</dbReference>
<name>A0AAN8N8P5_9PEZI</name>
<dbReference type="PANTHER" id="PTHR36986:SF1">
    <property type="entry name" value="UPF0643 PROTEIN PB2B2.08"/>
    <property type="match status" value="1"/>
</dbReference>
<comment type="caution">
    <text evidence="1">The sequence shown here is derived from an EMBL/GenBank/DDBJ whole genome shotgun (WGS) entry which is preliminary data.</text>
</comment>
<dbReference type="AlphaFoldDB" id="A0AAN8N8P5"/>
<organism evidence="1 2">
    <name type="scientific">Orbilia javanica</name>
    <dbReference type="NCBI Taxonomy" id="47235"/>
    <lineage>
        <taxon>Eukaryota</taxon>
        <taxon>Fungi</taxon>
        <taxon>Dikarya</taxon>
        <taxon>Ascomycota</taxon>
        <taxon>Pezizomycotina</taxon>
        <taxon>Orbiliomycetes</taxon>
        <taxon>Orbiliales</taxon>
        <taxon>Orbiliaceae</taxon>
        <taxon>Orbilia</taxon>
    </lineage>
</organism>
<evidence type="ECO:0000313" key="2">
    <source>
        <dbReference type="Proteomes" id="UP001313282"/>
    </source>
</evidence>
<dbReference type="EMBL" id="JAVHNR010000001">
    <property type="protein sequence ID" value="KAK6356450.1"/>
    <property type="molecule type" value="Genomic_DNA"/>
</dbReference>
<dbReference type="PANTHER" id="PTHR36986">
    <property type="entry name" value="UPF0643 PROTEIN PB2B2.08"/>
    <property type="match status" value="1"/>
</dbReference>
<protein>
    <submittedName>
        <fullName evidence="1">Uncharacterized protein</fullName>
    </submittedName>
</protein>
<keyword evidence="2" id="KW-1185">Reference proteome</keyword>
<accession>A0AAN8N8P5</accession>
<evidence type="ECO:0000313" key="1">
    <source>
        <dbReference type="EMBL" id="KAK6356450.1"/>
    </source>
</evidence>